<dbReference type="EMBL" id="PIPS01000001">
    <property type="protein sequence ID" value="RUO44577.1"/>
    <property type="molecule type" value="Genomic_DNA"/>
</dbReference>
<proteinExistence type="inferred from homology"/>
<dbReference type="NCBIfam" id="TIGR00035">
    <property type="entry name" value="asp_race"/>
    <property type="match status" value="1"/>
</dbReference>
<dbReference type="InterPro" id="IPR001920">
    <property type="entry name" value="Asp/Glu_race"/>
</dbReference>
<dbReference type="Pfam" id="PF01177">
    <property type="entry name" value="Asp_Glu_race"/>
    <property type="match status" value="1"/>
</dbReference>
<dbReference type="AlphaFoldDB" id="A0AA94EG01"/>
<dbReference type="InterPro" id="IPR033134">
    <property type="entry name" value="Asp/Glu_racemase_AS_2"/>
</dbReference>
<dbReference type="InterPro" id="IPR015942">
    <property type="entry name" value="Asp/Glu/hydantoin_racemase"/>
</dbReference>
<organism evidence="3 4">
    <name type="scientific">Idiomarina aquatica</name>
    <dbReference type="NCBI Taxonomy" id="1327752"/>
    <lineage>
        <taxon>Bacteria</taxon>
        <taxon>Pseudomonadati</taxon>
        <taxon>Pseudomonadota</taxon>
        <taxon>Gammaproteobacteria</taxon>
        <taxon>Alteromonadales</taxon>
        <taxon>Idiomarinaceae</taxon>
        <taxon>Idiomarina</taxon>
    </lineage>
</organism>
<keyword evidence="4" id="KW-1185">Reference proteome</keyword>
<comment type="similarity">
    <text evidence="1">Belongs to the aspartate/glutamate racemases family.</text>
</comment>
<reference evidence="4" key="1">
    <citation type="journal article" date="2018" name="Front. Microbiol.">
        <title>Genome-Based Analysis Reveals the Taxonomy and Diversity of the Family Idiomarinaceae.</title>
        <authorList>
            <person name="Liu Y."/>
            <person name="Lai Q."/>
            <person name="Shao Z."/>
        </authorList>
    </citation>
    <scope>NUCLEOTIDE SEQUENCE [LARGE SCALE GENOMIC DNA]</scope>
    <source>
        <strain evidence="4">SN-14</strain>
    </source>
</reference>
<accession>A0AA94EG01</accession>
<sequence length="240" mass="26285">MIRYPVKRVAMKTIGIIGGMSWESTLSYYRLINQKVNAKLGGLHSAKILLNSIDFADIEPLQRQGDWQQAGHLLANAARALESAGADGVLIATNTMHKVAPAVADAITVPVLHIVDATAAAIRQRGIRKVGLLGTRFTMEEDFYRHRLEQQELDVLTPATDVRQQVHDIIFNELCHGITSEPSKQVYLEAIEALAERGAEAVILGCTEIGLLVSQNDSRLPLFDTTEVHAEAAVKWALEG</sequence>
<gene>
    <name evidence="3" type="ORF">CWE23_00635</name>
</gene>
<dbReference type="PANTHER" id="PTHR21198:SF7">
    <property type="entry name" value="ASPARTATE-GLUTAMATE RACEMASE FAMILY"/>
    <property type="match status" value="1"/>
</dbReference>
<protein>
    <submittedName>
        <fullName evidence="3">Aspartate racemase</fullName>
    </submittedName>
</protein>
<comment type="caution">
    <text evidence="3">The sequence shown here is derived from an EMBL/GenBank/DDBJ whole genome shotgun (WGS) entry which is preliminary data.</text>
</comment>
<evidence type="ECO:0000256" key="2">
    <source>
        <dbReference type="ARBA" id="ARBA00023235"/>
    </source>
</evidence>
<evidence type="ECO:0000256" key="1">
    <source>
        <dbReference type="ARBA" id="ARBA00007847"/>
    </source>
</evidence>
<dbReference type="PROSITE" id="PS00924">
    <property type="entry name" value="ASP_GLU_RACEMASE_2"/>
    <property type="match status" value="1"/>
</dbReference>
<evidence type="ECO:0000313" key="4">
    <source>
        <dbReference type="Proteomes" id="UP000286680"/>
    </source>
</evidence>
<dbReference type="Gene3D" id="3.40.50.1860">
    <property type="match status" value="2"/>
</dbReference>
<evidence type="ECO:0000313" key="3">
    <source>
        <dbReference type="EMBL" id="RUO44577.1"/>
    </source>
</evidence>
<dbReference type="PANTHER" id="PTHR21198">
    <property type="entry name" value="GLUTAMATE RACEMASE"/>
    <property type="match status" value="1"/>
</dbReference>
<dbReference type="InterPro" id="IPR004380">
    <property type="entry name" value="Asp_race"/>
</dbReference>
<dbReference type="Proteomes" id="UP000286680">
    <property type="component" value="Unassembled WGS sequence"/>
</dbReference>
<keyword evidence="2" id="KW-0413">Isomerase</keyword>
<dbReference type="SUPFAM" id="SSF53681">
    <property type="entry name" value="Aspartate/glutamate racemase"/>
    <property type="match status" value="2"/>
</dbReference>
<dbReference type="GO" id="GO:0047661">
    <property type="term" value="F:amino-acid racemase activity"/>
    <property type="evidence" value="ECO:0007669"/>
    <property type="project" value="InterPro"/>
</dbReference>
<name>A0AA94EG01_9GAMM</name>